<dbReference type="AlphaFoldDB" id="A0A6L5YEA1"/>
<accession>A0A6L5YEA1</accession>
<keyword evidence="3" id="KW-1185">Reference proteome</keyword>
<dbReference type="RefSeq" id="WP_154529449.1">
    <property type="nucleotide sequence ID" value="NZ_VUNH01000011.1"/>
</dbReference>
<gene>
    <name evidence="2" type="ORF">FYJ74_10025</name>
</gene>
<evidence type="ECO:0000313" key="3">
    <source>
        <dbReference type="Proteomes" id="UP000473699"/>
    </source>
</evidence>
<organism evidence="2 3">
    <name type="scientific">Pyramidobacter porci</name>
    <dbReference type="NCBI Taxonomy" id="2605789"/>
    <lineage>
        <taxon>Bacteria</taxon>
        <taxon>Thermotogati</taxon>
        <taxon>Synergistota</taxon>
        <taxon>Synergistia</taxon>
        <taxon>Synergistales</taxon>
        <taxon>Dethiosulfovibrionaceae</taxon>
        <taxon>Pyramidobacter</taxon>
    </lineage>
</organism>
<evidence type="ECO:0000313" key="2">
    <source>
        <dbReference type="EMBL" id="MST56368.1"/>
    </source>
</evidence>
<evidence type="ECO:0000259" key="1">
    <source>
        <dbReference type="Pfam" id="PF07872"/>
    </source>
</evidence>
<proteinExistence type="predicted"/>
<name>A0A6L5YEA1_9BACT</name>
<reference evidence="2 3" key="1">
    <citation type="submission" date="2019-08" db="EMBL/GenBank/DDBJ databases">
        <title>In-depth cultivation of the pig gut microbiome towards novel bacterial diversity and tailored functional studies.</title>
        <authorList>
            <person name="Wylensek D."/>
            <person name="Hitch T.C.A."/>
            <person name="Clavel T."/>
        </authorList>
    </citation>
    <scope>NUCLEOTIDE SEQUENCE [LARGE SCALE GENOMIC DNA]</scope>
    <source>
        <strain evidence="2 3">SM-530-WT-4B</strain>
    </source>
</reference>
<dbReference type="EMBL" id="VUNH01000011">
    <property type="protein sequence ID" value="MST56368.1"/>
    <property type="molecule type" value="Genomic_DNA"/>
</dbReference>
<feature type="domain" description="DUF1659" evidence="1">
    <location>
        <begin position="5"/>
        <end position="72"/>
    </location>
</feature>
<dbReference type="Proteomes" id="UP000473699">
    <property type="component" value="Unassembled WGS sequence"/>
</dbReference>
<dbReference type="InterPro" id="IPR012454">
    <property type="entry name" value="DUF1659"/>
</dbReference>
<comment type="caution">
    <text evidence="2">The sequence shown here is derived from an EMBL/GenBank/DDBJ whole genome shotgun (WGS) entry which is preliminary data.</text>
</comment>
<sequence length="74" mass="7713">MVAQIVLANCKLRIKTKAGALENGADKVKSISLTGIREGAEGQPLLDVADAIGTVISNPVLEVLRVDENVVSAE</sequence>
<protein>
    <submittedName>
        <fullName evidence="2">DUF1659 domain-containing protein</fullName>
    </submittedName>
</protein>
<dbReference type="Pfam" id="PF07872">
    <property type="entry name" value="DUF1659"/>
    <property type="match status" value="1"/>
</dbReference>